<comment type="caution">
    <text evidence="7">The sequence shown here is derived from an EMBL/GenBank/DDBJ whole genome shotgun (WGS) entry which is preliminary data.</text>
</comment>
<dbReference type="NCBIfam" id="TIGR01145">
    <property type="entry name" value="ATP_synt_delta"/>
    <property type="match status" value="1"/>
</dbReference>
<dbReference type="Pfam" id="PF00213">
    <property type="entry name" value="OSCP"/>
    <property type="match status" value="1"/>
</dbReference>
<evidence type="ECO:0000256" key="3">
    <source>
        <dbReference type="ARBA" id="ARBA00022781"/>
    </source>
</evidence>
<dbReference type="Proteomes" id="UP001642464">
    <property type="component" value="Unassembled WGS sequence"/>
</dbReference>
<name>A0ABP0M674_9DINO</name>
<evidence type="ECO:0000256" key="4">
    <source>
        <dbReference type="ARBA" id="ARBA00023065"/>
    </source>
</evidence>
<evidence type="ECO:0000256" key="5">
    <source>
        <dbReference type="ARBA" id="ARBA00023136"/>
    </source>
</evidence>
<reference evidence="7 8" key="1">
    <citation type="submission" date="2024-02" db="EMBL/GenBank/DDBJ databases">
        <authorList>
            <person name="Chen Y."/>
            <person name="Shah S."/>
            <person name="Dougan E. K."/>
            <person name="Thang M."/>
            <person name="Chan C."/>
        </authorList>
    </citation>
    <scope>NUCLEOTIDE SEQUENCE [LARGE SCALE GENOMIC DNA]</scope>
</reference>
<dbReference type="InterPro" id="IPR020781">
    <property type="entry name" value="ATPase_OSCP/d_CS"/>
</dbReference>
<keyword evidence="4" id="KW-0406">Ion transport</keyword>
<evidence type="ECO:0000256" key="6">
    <source>
        <dbReference type="ARBA" id="ARBA00023310"/>
    </source>
</evidence>
<gene>
    <name evidence="7" type="ORF">SCF082_LOCUS26059</name>
</gene>
<dbReference type="InterPro" id="IPR000711">
    <property type="entry name" value="ATPase_OSCP/dsu"/>
</dbReference>
<dbReference type="PANTHER" id="PTHR11910">
    <property type="entry name" value="ATP SYNTHASE DELTA CHAIN"/>
    <property type="match status" value="1"/>
</dbReference>
<keyword evidence="2" id="KW-0813">Transport</keyword>
<keyword evidence="5" id="KW-0472">Membrane</keyword>
<dbReference type="PRINTS" id="PR00125">
    <property type="entry name" value="ATPASEDELTA"/>
</dbReference>
<dbReference type="HAMAP" id="MF_01416">
    <property type="entry name" value="ATP_synth_delta_bact"/>
    <property type="match status" value="1"/>
</dbReference>
<keyword evidence="8" id="KW-1185">Reference proteome</keyword>
<evidence type="ECO:0000256" key="1">
    <source>
        <dbReference type="ARBA" id="ARBA00004370"/>
    </source>
</evidence>
<keyword evidence="6" id="KW-0066">ATP synthesis</keyword>
<organism evidence="7 8">
    <name type="scientific">Durusdinium trenchii</name>
    <dbReference type="NCBI Taxonomy" id="1381693"/>
    <lineage>
        <taxon>Eukaryota</taxon>
        <taxon>Sar</taxon>
        <taxon>Alveolata</taxon>
        <taxon>Dinophyceae</taxon>
        <taxon>Suessiales</taxon>
        <taxon>Symbiodiniaceae</taxon>
        <taxon>Durusdinium</taxon>
    </lineage>
</organism>
<sequence>MDAGREQDEEVAVTQDVIKVRDKFLDDQWQEQLVTVQNDPKLTEVQKAHKTVKLLEPLKSSVMPKFIVFLAKKNRLNGLKRIMLEYVQAMYYNQSITPVRVRSAQRLTEDQLSKIADKMKGKVGTTDVKIVQEVDPSLLGGLTLEWGYTDPEKLYAPSHGVDLSLKNVLNKRALEKGVVEAL</sequence>
<evidence type="ECO:0000313" key="8">
    <source>
        <dbReference type="Proteomes" id="UP001642464"/>
    </source>
</evidence>
<evidence type="ECO:0000256" key="2">
    <source>
        <dbReference type="ARBA" id="ARBA00022448"/>
    </source>
</evidence>
<protein>
    <submittedName>
        <fullName evidence="7">ATP synthase subunit delta (ATP synthase F(1) sector subunit delta) (F-type ATPase subunit delta) (F-ATPase subunit delta)</fullName>
    </submittedName>
</protein>
<accession>A0ABP0M674</accession>
<dbReference type="PROSITE" id="PS00389">
    <property type="entry name" value="ATPASE_DELTA"/>
    <property type="match status" value="1"/>
</dbReference>
<keyword evidence="3" id="KW-0375">Hydrogen ion transport</keyword>
<comment type="subcellular location">
    <subcellularLocation>
        <location evidence="1">Membrane</location>
    </subcellularLocation>
</comment>
<proteinExistence type="inferred from homology"/>
<evidence type="ECO:0000313" key="7">
    <source>
        <dbReference type="EMBL" id="CAK9046249.1"/>
    </source>
</evidence>
<dbReference type="EMBL" id="CAXAMM010019691">
    <property type="protein sequence ID" value="CAK9046249.1"/>
    <property type="molecule type" value="Genomic_DNA"/>
</dbReference>